<reference evidence="2" key="1">
    <citation type="submission" date="2021-02" db="EMBL/GenBank/DDBJ databases">
        <authorList>
            <person name="Nowell W R."/>
        </authorList>
    </citation>
    <scope>NUCLEOTIDE SEQUENCE</scope>
</reference>
<evidence type="ECO:0000256" key="1">
    <source>
        <dbReference type="SAM" id="MobiDB-lite"/>
    </source>
</evidence>
<protein>
    <submittedName>
        <fullName evidence="2">Uncharacterized protein</fullName>
    </submittedName>
</protein>
<name>A0A822E7X9_9BILA</name>
<evidence type="ECO:0000313" key="3">
    <source>
        <dbReference type="Proteomes" id="UP000663848"/>
    </source>
</evidence>
<sequence>LPSIRDVSGSVERQIQSYDTLYTPRSKTHLAGGSPKSMSRPASASISSLYNTIAKRSTENFMSYNGEIEELILPFSRQSR</sequence>
<proteinExistence type="predicted"/>
<dbReference type="AlphaFoldDB" id="A0A822E7X9"/>
<feature type="non-terminal residue" evidence="2">
    <location>
        <position position="80"/>
    </location>
</feature>
<dbReference type="EMBL" id="CAJOBR010069644">
    <property type="protein sequence ID" value="CAF5095657.1"/>
    <property type="molecule type" value="Genomic_DNA"/>
</dbReference>
<evidence type="ECO:0000313" key="2">
    <source>
        <dbReference type="EMBL" id="CAF5095657.1"/>
    </source>
</evidence>
<feature type="non-terminal residue" evidence="2">
    <location>
        <position position="1"/>
    </location>
</feature>
<accession>A0A822E7X9</accession>
<gene>
    <name evidence="2" type="ORF">QYT958_LOCUS44573</name>
</gene>
<comment type="caution">
    <text evidence="2">The sequence shown here is derived from an EMBL/GenBank/DDBJ whole genome shotgun (WGS) entry which is preliminary data.</text>
</comment>
<organism evidence="2 3">
    <name type="scientific">Rotaria socialis</name>
    <dbReference type="NCBI Taxonomy" id="392032"/>
    <lineage>
        <taxon>Eukaryota</taxon>
        <taxon>Metazoa</taxon>
        <taxon>Spiralia</taxon>
        <taxon>Gnathifera</taxon>
        <taxon>Rotifera</taxon>
        <taxon>Eurotatoria</taxon>
        <taxon>Bdelloidea</taxon>
        <taxon>Philodinida</taxon>
        <taxon>Philodinidae</taxon>
        <taxon>Rotaria</taxon>
    </lineage>
</organism>
<dbReference type="Proteomes" id="UP000663848">
    <property type="component" value="Unassembled WGS sequence"/>
</dbReference>
<feature type="region of interest" description="Disordered" evidence="1">
    <location>
        <begin position="18"/>
        <end position="43"/>
    </location>
</feature>